<name>A0ABR3FEX3_9AGAR</name>
<dbReference type="EMBL" id="JBAHYK010000474">
    <property type="protein sequence ID" value="KAL0573687.1"/>
    <property type="molecule type" value="Genomic_DNA"/>
</dbReference>
<evidence type="ECO:0000256" key="2">
    <source>
        <dbReference type="ARBA" id="ARBA00022670"/>
    </source>
</evidence>
<keyword evidence="3" id="KW-0479">Metal-binding</keyword>
<comment type="caution">
    <text evidence="10">The sequence shown here is derived from an EMBL/GenBank/DDBJ whole genome shotgun (WGS) entry which is preliminary data.</text>
</comment>
<evidence type="ECO:0000313" key="11">
    <source>
        <dbReference type="Proteomes" id="UP001465976"/>
    </source>
</evidence>
<gene>
    <name evidence="10" type="ORF">V5O48_008258</name>
</gene>
<feature type="coiled-coil region" evidence="7">
    <location>
        <begin position="535"/>
        <end position="562"/>
    </location>
</feature>
<evidence type="ECO:0000256" key="3">
    <source>
        <dbReference type="ARBA" id="ARBA00022723"/>
    </source>
</evidence>
<organism evidence="10 11">
    <name type="scientific">Marasmius crinis-equi</name>
    <dbReference type="NCBI Taxonomy" id="585013"/>
    <lineage>
        <taxon>Eukaryota</taxon>
        <taxon>Fungi</taxon>
        <taxon>Dikarya</taxon>
        <taxon>Basidiomycota</taxon>
        <taxon>Agaricomycotina</taxon>
        <taxon>Agaricomycetes</taxon>
        <taxon>Agaricomycetidae</taxon>
        <taxon>Agaricales</taxon>
        <taxon>Marasmiineae</taxon>
        <taxon>Marasmiaceae</taxon>
        <taxon>Marasmius</taxon>
    </lineage>
</organism>
<keyword evidence="2" id="KW-0645">Protease</keyword>
<sequence length="570" mass="63696">MLRQLARRTITSPPRNFNSTLYRSFSTSHVHALRQSQYRGAVPSLIQAEARTSRITPLALTRYGRSEFHSSAPRRGVPALLVLFKASTALELARTAARIVLTFVPVILLKNHGSRRWLRHAEFMGKPASEEKKQQLLKSIRTRTMIFHILLSIPALLFWATIFASMERTPITGRWRLIILSPEEEDEIATQLAGQGWYNAVSDILTQDGPVRLIPASDWRYAWVRDTLRQLESTIPVLIREHELCPEWLESSPQDRPLPPPAEYPLRPRPRASEYLRSFCEAMSERHHPPVPHAVPGPPYNLLLVDKPDALNAFSYGFGPNGGGGIVVYSGFLDDILSRIPAEPPTPPPARSWWSQVFGSIFSSSSSSLNHPTPTKEQTSELAILLAHELAHLILSHHLETLSSGTVMIPGTLSVISDILRVLIFPITMVFGPFVNDAIAQIGKIGSGELVKVGEYCTSMKQEIEADVVSARLLAHAGFDARDAISFWEHRALSKTECAHAEPMEPDYSGEKLSKSEGVARRIMGTGHPVNEMRVEFLKLEIVRWEAERRAALRRLQKGKQESSISLLAA</sequence>
<evidence type="ECO:0000256" key="5">
    <source>
        <dbReference type="ARBA" id="ARBA00022833"/>
    </source>
</evidence>
<dbReference type="Pfam" id="PF01435">
    <property type="entry name" value="Peptidase_M48"/>
    <property type="match status" value="1"/>
</dbReference>
<dbReference type="InterPro" id="IPR001915">
    <property type="entry name" value="Peptidase_M48"/>
</dbReference>
<keyword evidence="8" id="KW-1133">Transmembrane helix</keyword>
<evidence type="ECO:0000256" key="8">
    <source>
        <dbReference type="SAM" id="Phobius"/>
    </source>
</evidence>
<keyword evidence="8" id="KW-0472">Membrane</keyword>
<dbReference type="PANTHER" id="PTHR22726">
    <property type="entry name" value="METALLOENDOPEPTIDASE OMA1"/>
    <property type="match status" value="1"/>
</dbReference>
<evidence type="ECO:0000256" key="7">
    <source>
        <dbReference type="SAM" id="Coils"/>
    </source>
</evidence>
<keyword evidence="5" id="KW-0862">Zinc</keyword>
<evidence type="ECO:0000313" key="10">
    <source>
        <dbReference type="EMBL" id="KAL0573687.1"/>
    </source>
</evidence>
<protein>
    <recommendedName>
        <fullName evidence="9">Peptidase M48 domain-containing protein</fullName>
    </recommendedName>
</protein>
<evidence type="ECO:0000259" key="9">
    <source>
        <dbReference type="Pfam" id="PF01435"/>
    </source>
</evidence>
<comment type="cofactor">
    <cofactor evidence="1">
        <name>Zn(2+)</name>
        <dbReference type="ChEBI" id="CHEBI:29105"/>
    </cofactor>
</comment>
<keyword evidence="8" id="KW-0812">Transmembrane</keyword>
<dbReference type="PANTHER" id="PTHR22726:SF18">
    <property type="entry name" value="PEPTIDASE M48 DOMAIN-CONTAINING PROTEIN"/>
    <property type="match status" value="1"/>
</dbReference>
<dbReference type="Proteomes" id="UP001465976">
    <property type="component" value="Unassembled WGS sequence"/>
</dbReference>
<feature type="domain" description="Peptidase M48" evidence="9">
    <location>
        <begin position="294"/>
        <end position="539"/>
    </location>
</feature>
<evidence type="ECO:0000256" key="6">
    <source>
        <dbReference type="ARBA" id="ARBA00023049"/>
    </source>
</evidence>
<reference evidence="10 11" key="1">
    <citation type="submission" date="2024-02" db="EMBL/GenBank/DDBJ databases">
        <title>A draft genome for the cacao thread blight pathogen Marasmius crinis-equi.</title>
        <authorList>
            <person name="Cohen S.P."/>
            <person name="Baruah I.K."/>
            <person name="Amoako-Attah I."/>
            <person name="Bukari Y."/>
            <person name="Meinhardt L.W."/>
            <person name="Bailey B.A."/>
        </authorList>
    </citation>
    <scope>NUCLEOTIDE SEQUENCE [LARGE SCALE GENOMIC DNA]</scope>
    <source>
        <strain evidence="10 11">GH-76</strain>
    </source>
</reference>
<keyword evidence="7" id="KW-0175">Coiled coil</keyword>
<evidence type="ECO:0000256" key="4">
    <source>
        <dbReference type="ARBA" id="ARBA00022801"/>
    </source>
</evidence>
<evidence type="ECO:0000256" key="1">
    <source>
        <dbReference type="ARBA" id="ARBA00001947"/>
    </source>
</evidence>
<dbReference type="InterPro" id="IPR051156">
    <property type="entry name" value="Mito/Outer_Membr_Metalloprot"/>
</dbReference>
<keyword evidence="11" id="KW-1185">Reference proteome</keyword>
<keyword evidence="6" id="KW-0482">Metalloprotease</keyword>
<proteinExistence type="predicted"/>
<keyword evidence="4" id="KW-0378">Hydrolase</keyword>
<feature type="transmembrane region" description="Helical" evidence="8">
    <location>
        <begin position="145"/>
        <end position="166"/>
    </location>
</feature>
<accession>A0ABR3FEX3</accession>